<protein>
    <submittedName>
        <fullName evidence="2">Uncharacterized protein</fullName>
    </submittedName>
</protein>
<reference evidence="2" key="2">
    <citation type="submission" date="2023-05" db="EMBL/GenBank/DDBJ databases">
        <authorList>
            <consortium name="Lawrence Berkeley National Laboratory"/>
            <person name="Steindorff A."/>
            <person name="Hensen N."/>
            <person name="Bonometti L."/>
            <person name="Westerberg I."/>
            <person name="Brannstrom I.O."/>
            <person name="Guillou S."/>
            <person name="Cros-Aarteil S."/>
            <person name="Calhoun S."/>
            <person name="Haridas S."/>
            <person name="Kuo A."/>
            <person name="Mondo S."/>
            <person name="Pangilinan J."/>
            <person name="Riley R."/>
            <person name="Labutti K."/>
            <person name="Andreopoulos B."/>
            <person name="Lipzen A."/>
            <person name="Chen C."/>
            <person name="Yanf M."/>
            <person name="Daum C."/>
            <person name="Ng V."/>
            <person name="Clum A."/>
            <person name="Ohm R."/>
            <person name="Martin F."/>
            <person name="Silar P."/>
            <person name="Natvig D."/>
            <person name="Lalanne C."/>
            <person name="Gautier V."/>
            <person name="Ament-Velasquez S.L."/>
            <person name="Kruys A."/>
            <person name="Hutchinson M.I."/>
            <person name="Powell A.J."/>
            <person name="Barry K."/>
            <person name="Miller A.N."/>
            <person name="Grigoriev I.V."/>
            <person name="Debuchy R."/>
            <person name="Gladieux P."/>
            <person name="Thoren M.H."/>
            <person name="Johannesson H."/>
        </authorList>
    </citation>
    <scope>NUCLEOTIDE SEQUENCE</scope>
    <source>
        <strain evidence="2">CBS 731.68</strain>
    </source>
</reference>
<gene>
    <name evidence="2" type="ORF">N657DRAFT_63607</name>
</gene>
<evidence type="ECO:0000313" key="3">
    <source>
        <dbReference type="Proteomes" id="UP001302602"/>
    </source>
</evidence>
<evidence type="ECO:0000256" key="1">
    <source>
        <dbReference type="SAM" id="MobiDB-lite"/>
    </source>
</evidence>
<evidence type="ECO:0000313" key="2">
    <source>
        <dbReference type="EMBL" id="KAK4129251.1"/>
    </source>
</evidence>
<dbReference type="AlphaFoldDB" id="A0AAN6UB37"/>
<comment type="caution">
    <text evidence="2">The sequence shown here is derived from an EMBL/GenBank/DDBJ whole genome shotgun (WGS) entry which is preliminary data.</text>
</comment>
<accession>A0AAN6UB37</accession>
<sequence>MTRNSSSASASGTVRPAVPGYKARSTASAAKAFQLFLRHRRCALRNSASSSEKDSNIASFEKSLAFSVCQSTLSNGLLTCLPPRVEPSDITSTLPLHRHLTSSAAVSKLAKLYKRYRNIERAVALFLLRRQLWRRTRRPTFRRDFIENLRRIQADEHSSDEETGLILTSVTTRAPRRPPSSSSATTVNISSQSDVATKRKHDPVAQPTAEPSPAAKKAKLQTPSPAVNAKGALNGTNEKLGILEANGSETYLKRRVSESDKEAVADRPDRNAKAPFPIPLGSQSTGPPMRAERAETSSSSRISPADPVRASPAQSNPAGGPKRMKELFERRVHEMLTDPLGFDDCVRDSARPTPRRVVREFARYRGSQTQPPPPLVMSGALRPMAEVAKAKMAYGSGSGSGGGGSKSKSGLVTNGSGGSLLAREAQKRAHRQKLEGRVQDFKGKGRAMSPERDGKLDGGLVNGGKQAERGKGKRGRTKERTWLTNARQKAGGGVQQGGQHSIAKKYTKSS</sequence>
<feature type="compositionally biased region" description="Basic and acidic residues" evidence="1">
    <location>
        <begin position="253"/>
        <end position="272"/>
    </location>
</feature>
<reference evidence="2" key="1">
    <citation type="journal article" date="2023" name="Mol. Phylogenet. Evol.">
        <title>Genome-scale phylogeny and comparative genomics of the fungal order Sordariales.</title>
        <authorList>
            <person name="Hensen N."/>
            <person name="Bonometti L."/>
            <person name="Westerberg I."/>
            <person name="Brannstrom I.O."/>
            <person name="Guillou S."/>
            <person name="Cros-Aarteil S."/>
            <person name="Calhoun S."/>
            <person name="Haridas S."/>
            <person name="Kuo A."/>
            <person name="Mondo S."/>
            <person name="Pangilinan J."/>
            <person name="Riley R."/>
            <person name="LaButti K."/>
            <person name="Andreopoulos B."/>
            <person name="Lipzen A."/>
            <person name="Chen C."/>
            <person name="Yan M."/>
            <person name="Daum C."/>
            <person name="Ng V."/>
            <person name="Clum A."/>
            <person name="Steindorff A."/>
            <person name="Ohm R.A."/>
            <person name="Martin F."/>
            <person name="Silar P."/>
            <person name="Natvig D.O."/>
            <person name="Lalanne C."/>
            <person name="Gautier V."/>
            <person name="Ament-Velasquez S.L."/>
            <person name="Kruys A."/>
            <person name="Hutchinson M.I."/>
            <person name="Powell A.J."/>
            <person name="Barry K."/>
            <person name="Miller A.N."/>
            <person name="Grigoriev I.V."/>
            <person name="Debuchy R."/>
            <person name="Gladieux P."/>
            <person name="Hiltunen Thoren M."/>
            <person name="Johannesson H."/>
        </authorList>
    </citation>
    <scope>NUCLEOTIDE SEQUENCE</scope>
    <source>
        <strain evidence="2">CBS 731.68</strain>
    </source>
</reference>
<keyword evidence="3" id="KW-1185">Reference proteome</keyword>
<dbReference type="GeneID" id="87828162"/>
<dbReference type="RefSeq" id="XP_062653022.1">
    <property type="nucleotide sequence ID" value="XM_062791393.1"/>
</dbReference>
<feature type="region of interest" description="Disordered" evidence="1">
    <location>
        <begin position="157"/>
        <end position="233"/>
    </location>
</feature>
<name>A0AAN6UB37_9PEZI</name>
<dbReference type="Proteomes" id="UP001302602">
    <property type="component" value="Unassembled WGS sequence"/>
</dbReference>
<feature type="compositionally biased region" description="Low complexity" evidence="1">
    <location>
        <begin position="168"/>
        <end position="193"/>
    </location>
</feature>
<feature type="region of interest" description="Disordered" evidence="1">
    <location>
        <begin position="393"/>
        <end position="510"/>
    </location>
</feature>
<feature type="compositionally biased region" description="Gly residues" evidence="1">
    <location>
        <begin position="396"/>
        <end position="405"/>
    </location>
</feature>
<organism evidence="2 3">
    <name type="scientific">Parathielavia appendiculata</name>
    <dbReference type="NCBI Taxonomy" id="2587402"/>
    <lineage>
        <taxon>Eukaryota</taxon>
        <taxon>Fungi</taxon>
        <taxon>Dikarya</taxon>
        <taxon>Ascomycota</taxon>
        <taxon>Pezizomycotina</taxon>
        <taxon>Sordariomycetes</taxon>
        <taxon>Sordariomycetidae</taxon>
        <taxon>Sordariales</taxon>
        <taxon>Chaetomiaceae</taxon>
        <taxon>Parathielavia</taxon>
    </lineage>
</organism>
<dbReference type="EMBL" id="MU853223">
    <property type="protein sequence ID" value="KAK4129251.1"/>
    <property type="molecule type" value="Genomic_DNA"/>
</dbReference>
<feature type="region of interest" description="Disordered" evidence="1">
    <location>
        <begin position="253"/>
        <end position="324"/>
    </location>
</feature>
<feature type="compositionally biased region" description="Basic and acidic residues" evidence="1">
    <location>
        <begin position="424"/>
        <end position="456"/>
    </location>
</feature>
<proteinExistence type="predicted"/>